<name>W9BFV0_MYCCO</name>
<feature type="transmembrane region" description="Helical" evidence="6">
    <location>
        <begin position="415"/>
        <end position="434"/>
    </location>
</feature>
<feature type="transmembrane region" description="Helical" evidence="6">
    <location>
        <begin position="350"/>
        <end position="370"/>
    </location>
</feature>
<reference evidence="8" key="2">
    <citation type="submission" date="2014-03" db="EMBL/GenBank/DDBJ databases">
        <authorList>
            <person name="Urmite Genomes"/>
        </authorList>
    </citation>
    <scope>NUCLEOTIDE SEQUENCE</scope>
    <source>
        <strain evidence="8">DSM 44829</strain>
    </source>
</reference>
<feature type="transmembrane region" description="Helical" evidence="6">
    <location>
        <begin position="446"/>
        <end position="466"/>
    </location>
</feature>
<comment type="similarity">
    <text evidence="2">Belongs to the amino acid-polyamine-organocation (APC) superfamily.</text>
</comment>
<evidence type="ECO:0000256" key="3">
    <source>
        <dbReference type="ARBA" id="ARBA00022692"/>
    </source>
</evidence>
<keyword evidence="4 6" id="KW-1133">Transmembrane helix</keyword>
<proteinExistence type="inferred from homology"/>
<evidence type="ECO:0000256" key="4">
    <source>
        <dbReference type="ARBA" id="ARBA00022989"/>
    </source>
</evidence>
<dbReference type="PANTHER" id="PTHR42770">
    <property type="entry name" value="AMINO ACID TRANSPORTER-RELATED"/>
    <property type="match status" value="1"/>
</dbReference>
<dbReference type="Proteomes" id="UP000028870">
    <property type="component" value="Unassembled WGS sequence"/>
</dbReference>
<accession>W9BFV0</accession>
<keyword evidence="9" id="KW-1185">Reference proteome</keyword>
<dbReference type="AlphaFoldDB" id="W9BFV0"/>
<dbReference type="Pfam" id="PF00324">
    <property type="entry name" value="AA_permease"/>
    <property type="match status" value="1"/>
</dbReference>
<protein>
    <submittedName>
        <fullName evidence="8">Amino acid transporter</fullName>
    </submittedName>
</protein>
<sequence length="486" mass="50670">MSEITAVPDDLTAPGERKLRGNLGVAAIVFMVVAAAAPLGVVGGVFPLGIANGNGAGFPATFIVSTVILLLFAVGFTALTPFVEEAGAFFSYVRHSLGFSVGIGFGFVALVSYVALEAGVYGLLGPAGVGVVTLFGGPALPWWVIAAIAFAVTTFLGYRNIELSSRVLGILLTAEIAVILILDLVIVVRGGGEHGLSTGVVTPATVFSGSLGIGLLFAMLSYIGFEATAIFRDEAKDPERTIPRATYAALILIGAFYAVTSWALISAWGDDRAVAKATESGGTFLSDIAQNYIRTAGNDIITVLYFTSLFACILAFHNVASRYVFALSQHRVVPESLGVAHAAHGSPHKASLWISGVVAISIAAAVLFRLDPVAQFYTWFAAATTVGFVVLLIATSVAVLVFFARDRRGYSQWRVRIAPALGLVGLGFTLVLILTNLEGLATSNALGWGIVGLLVVSFIVGAVIGYRVGDASSRHRVGDARGARPS</sequence>
<dbReference type="STRING" id="258533.BN977_00052"/>
<organism evidence="8 9">
    <name type="scientific">Mycolicibacterium cosmeticum</name>
    <dbReference type="NCBI Taxonomy" id="258533"/>
    <lineage>
        <taxon>Bacteria</taxon>
        <taxon>Bacillati</taxon>
        <taxon>Actinomycetota</taxon>
        <taxon>Actinomycetes</taxon>
        <taxon>Mycobacteriales</taxon>
        <taxon>Mycobacteriaceae</taxon>
        <taxon>Mycolicibacterium</taxon>
    </lineage>
</organism>
<keyword evidence="5 6" id="KW-0472">Membrane</keyword>
<comment type="subcellular location">
    <subcellularLocation>
        <location evidence="1">Membrane</location>
        <topology evidence="1">Multi-pass membrane protein</topology>
    </subcellularLocation>
</comment>
<dbReference type="PIRSF" id="PIRSF006060">
    <property type="entry name" value="AA_transporter"/>
    <property type="match status" value="1"/>
</dbReference>
<dbReference type="eggNOG" id="COG0531">
    <property type="taxonomic scope" value="Bacteria"/>
</dbReference>
<feature type="domain" description="Amino acid permease/ SLC12A" evidence="7">
    <location>
        <begin position="49"/>
        <end position="431"/>
    </location>
</feature>
<feature type="transmembrane region" description="Helical" evidence="6">
    <location>
        <begin position="95"/>
        <end position="116"/>
    </location>
</feature>
<evidence type="ECO:0000313" key="9">
    <source>
        <dbReference type="Proteomes" id="UP000028870"/>
    </source>
</evidence>
<evidence type="ECO:0000259" key="7">
    <source>
        <dbReference type="Pfam" id="PF00324"/>
    </source>
</evidence>
<feature type="transmembrane region" description="Helical" evidence="6">
    <location>
        <begin position="300"/>
        <end position="320"/>
    </location>
</feature>
<dbReference type="GO" id="GO:0016020">
    <property type="term" value="C:membrane"/>
    <property type="evidence" value="ECO:0007669"/>
    <property type="project" value="UniProtKB-SubCell"/>
</dbReference>
<feature type="transmembrane region" description="Helical" evidence="6">
    <location>
        <begin position="245"/>
        <end position="265"/>
    </location>
</feature>
<feature type="transmembrane region" description="Helical" evidence="6">
    <location>
        <begin position="376"/>
        <end position="403"/>
    </location>
</feature>
<feature type="transmembrane region" description="Helical" evidence="6">
    <location>
        <begin position="200"/>
        <end position="225"/>
    </location>
</feature>
<dbReference type="InterPro" id="IPR050367">
    <property type="entry name" value="APC_superfamily"/>
</dbReference>
<reference evidence="8" key="1">
    <citation type="submission" date="2014-03" db="EMBL/GenBank/DDBJ databases">
        <title>Draft Genome Sequence of Mycobacterium cosmeticum DSM 44829.</title>
        <authorList>
            <person name="Croce O."/>
            <person name="Robert C."/>
            <person name="Raoult D."/>
            <person name="Drancourt M."/>
        </authorList>
    </citation>
    <scope>NUCLEOTIDE SEQUENCE [LARGE SCALE GENOMIC DNA]</scope>
    <source>
        <strain evidence="8">DSM 44829</strain>
    </source>
</reference>
<feature type="transmembrane region" description="Helical" evidence="6">
    <location>
        <begin position="62"/>
        <end position="83"/>
    </location>
</feature>
<comment type="caution">
    <text evidence="8">The sequence shown here is derived from an EMBL/GenBank/DDBJ whole genome shotgun (WGS) entry which is preliminary data.</text>
</comment>
<dbReference type="RefSeq" id="WP_036395571.1">
    <property type="nucleotide sequence ID" value="NZ_CCBB010000001.1"/>
</dbReference>
<dbReference type="GO" id="GO:0055085">
    <property type="term" value="P:transmembrane transport"/>
    <property type="evidence" value="ECO:0007669"/>
    <property type="project" value="InterPro"/>
</dbReference>
<evidence type="ECO:0000256" key="6">
    <source>
        <dbReference type="SAM" id="Phobius"/>
    </source>
</evidence>
<keyword evidence="3 6" id="KW-0812">Transmembrane</keyword>
<dbReference type="PANTHER" id="PTHR42770:SF16">
    <property type="entry name" value="AMINO ACID PERMEASE"/>
    <property type="match status" value="1"/>
</dbReference>
<dbReference type="InterPro" id="IPR004841">
    <property type="entry name" value="AA-permease/SLC12A_dom"/>
</dbReference>
<feature type="transmembrane region" description="Helical" evidence="6">
    <location>
        <begin position="140"/>
        <end position="158"/>
    </location>
</feature>
<dbReference type="Gene3D" id="1.20.1740.10">
    <property type="entry name" value="Amino acid/polyamine transporter I"/>
    <property type="match status" value="1"/>
</dbReference>
<evidence type="ECO:0000313" key="8">
    <source>
        <dbReference type="EMBL" id="CDO05285.1"/>
    </source>
</evidence>
<feature type="transmembrane region" description="Helical" evidence="6">
    <location>
        <begin position="23"/>
        <end position="50"/>
    </location>
</feature>
<evidence type="ECO:0000256" key="5">
    <source>
        <dbReference type="ARBA" id="ARBA00023136"/>
    </source>
</evidence>
<feature type="transmembrane region" description="Helical" evidence="6">
    <location>
        <begin position="167"/>
        <end position="188"/>
    </location>
</feature>
<evidence type="ECO:0000256" key="1">
    <source>
        <dbReference type="ARBA" id="ARBA00004141"/>
    </source>
</evidence>
<dbReference type="EMBL" id="CCBB010000001">
    <property type="protein sequence ID" value="CDO05285.1"/>
    <property type="molecule type" value="Genomic_DNA"/>
</dbReference>
<evidence type="ECO:0000256" key="2">
    <source>
        <dbReference type="ARBA" id="ARBA00009523"/>
    </source>
</evidence>
<gene>
    <name evidence="8" type="ORF">BN977_00052</name>
</gene>
<dbReference type="OrthoDB" id="137613at2"/>